<feature type="domain" description="C2H2-type" evidence="7">
    <location>
        <begin position="276"/>
        <end position="303"/>
    </location>
</feature>
<dbReference type="PANTHER" id="PTHR24379:SF121">
    <property type="entry name" value="C2H2-TYPE DOMAIN-CONTAINING PROTEIN"/>
    <property type="match status" value="1"/>
</dbReference>
<feature type="domain" description="C2H2-type" evidence="7">
    <location>
        <begin position="304"/>
        <end position="334"/>
    </location>
</feature>
<evidence type="ECO:0000256" key="3">
    <source>
        <dbReference type="ARBA" id="ARBA00022771"/>
    </source>
</evidence>
<evidence type="ECO:0000256" key="5">
    <source>
        <dbReference type="PROSITE-ProRule" id="PRU00042"/>
    </source>
</evidence>
<protein>
    <submittedName>
        <fullName evidence="9">Oocyte zinc finger protein XlCOF6 isoform X1</fullName>
    </submittedName>
</protein>
<keyword evidence="1" id="KW-0479">Metal-binding</keyword>
<dbReference type="GO" id="GO:0008270">
    <property type="term" value="F:zinc ion binding"/>
    <property type="evidence" value="ECO:0007669"/>
    <property type="project" value="UniProtKB-KW"/>
</dbReference>
<keyword evidence="2" id="KW-0677">Repeat</keyword>
<evidence type="ECO:0000313" key="8">
    <source>
        <dbReference type="Proteomes" id="UP001652582"/>
    </source>
</evidence>
<evidence type="ECO:0000256" key="1">
    <source>
        <dbReference type="ARBA" id="ARBA00022723"/>
    </source>
</evidence>
<dbReference type="FunFam" id="3.30.160.60:FF:000100">
    <property type="entry name" value="Zinc finger 45-like"/>
    <property type="match status" value="1"/>
</dbReference>
<feature type="domain" description="C2H2-type" evidence="7">
    <location>
        <begin position="137"/>
        <end position="164"/>
    </location>
</feature>
<dbReference type="InterPro" id="IPR013087">
    <property type="entry name" value="Znf_C2H2_type"/>
</dbReference>
<evidence type="ECO:0000259" key="7">
    <source>
        <dbReference type="PROSITE" id="PS50157"/>
    </source>
</evidence>
<evidence type="ECO:0000313" key="9">
    <source>
        <dbReference type="RefSeq" id="XP_023948315.1"/>
    </source>
</evidence>
<feature type="domain" description="C2H2-type" evidence="7">
    <location>
        <begin position="193"/>
        <end position="220"/>
    </location>
</feature>
<dbReference type="InterPro" id="IPR001841">
    <property type="entry name" value="Znf_RING"/>
</dbReference>
<dbReference type="PROSITE" id="PS50157">
    <property type="entry name" value="ZINC_FINGER_C2H2_2"/>
    <property type="match status" value="7"/>
</dbReference>
<sequence>MNSQVCVNCYNKKTVNQTDNRLVTESCGHVKCMDCLLHEKFGCEACKRNGCEEEVLVSKPESDAGEKSKTYTVTVEYEEVPRDEQELLKKKKLDISHIKAEENGGKTTYLCTVCKKNFTSRSQVSYHAYCNGQKKPYHCQTCKQSFASQSHYKYHLRTHTQERPFSCEVCGQNFYDLSKLKRHTLKHTKEKKYSCKECSKSFNSLSAVRKHTLTHTDERPFACATCARRFRDSSNYKKHVHKHKRLCQKCGEELPVGKGAEKQHQCSPGATGPRPHPCPRCRKSFHSKKDMRRHAAIHSDSKPYRCKLCPEDRCFRRKDNLERHVRNAHPDCSPSSAYECDLTALQSLTEAGADTYEKSEKTKLEILNPLPPLPQEVINKHIEEANNKESNVNTSVTEVKHNEVSKTSECVVDKKSIIEANNARESVIVEKRPSDCEKKVPSPENEYVHKIRKAIIPLPPIDQEKFRSVQRGHLPDSGTVKPITNMDIYKKILFEKVEKDTTEVIQNPKMHWRRKMEQDIN</sequence>
<dbReference type="Gene3D" id="3.30.160.60">
    <property type="entry name" value="Classic Zinc Finger"/>
    <property type="match status" value="6"/>
</dbReference>
<dbReference type="Pfam" id="PF00096">
    <property type="entry name" value="zf-C2H2"/>
    <property type="match status" value="3"/>
</dbReference>
<dbReference type="GO" id="GO:0005634">
    <property type="term" value="C:nucleus"/>
    <property type="evidence" value="ECO:0007669"/>
    <property type="project" value="UniProtKB-ARBA"/>
</dbReference>
<reference evidence="9" key="1">
    <citation type="submission" date="2025-08" db="UniProtKB">
        <authorList>
            <consortium name="RefSeq"/>
        </authorList>
    </citation>
    <scope>IDENTIFICATION</scope>
</reference>
<dbReference type="SUPFAM" id="SSF57667">
    <property type="entry name" value="beta-beta-alpha zinc fingers"/>
    <property type="match status" value="4"/>
</dbReference>
<dbReference type="KEGG" id="bany:112053210"/>
<proteinExistence type="predicted"/>
<dbReference type="OrthoDB" id="6077919at2759"/>
<evidence type="ECO:0000256" key="2">
    <source>
        <dbReference type="ARBA" id="ARBA00022737"/>
    </source>
</evidence>
<dbReference type="SMART" id="SM00355">
    <property type="entry name" value="ZnF_C2H2"/>
    <property type="match status" value="7"/>
</dbReference>
<dbReference type="Pfam" id="PF12874">
    <property type="entry name" value="zf-met"/>
    <property type="match status" value="1"/>
</dbReference>
<dbReference type="PROSITE" id="PS00028">
    <property type="entry name" value="ZINC_FINGER_C2H2_1"/>
    <property type="match status" value="5"/>
</dbReference>
<accession>A0A6J1NKN2</accession>
<dbReference type="Proteomes" id="UP001652582">
    <property type="component" value="Chromosome 10"/>
</dbReference>
<feature type="domain" description="C2H2-type" evidence="7">
    <location>
        <begin position="109"/>
        <end position="136"/>
    </location>
</feature>
<keyword evidence="3 5" id="KW-0863">Zinc-finger</keyword>
<dbReference type="RefSeq" id="XP_023948315.1">
    <property type="nucleotide sequence ID" value="XM_024092547.2"/>
</dbReference>
<dbReference type="PANTHER" id="PTHR24379">
    <property type="entry name" value="KRAB AND ZINC FINGER DOMAIN-CONTAINING"/>
    <property type="match status" value="1"/>
</dbReference>
<dbReference type="PROSITE" id="PS50089">
    <property type="entry name" value="ZF_RING_2"/>
    <property type="match status" value="1"/>
</dbReference>
<gene>
    <name evidence="9" type="primary">LOC112053210</name>
</gene>
<keyword evidence="4" id="KW-0862">Zinc</keyword>
<keyword evidence="8" id="KW-1185">Reference proteome</keyword>
<feature type="domain" description="C2H2-type" evidence="7">
    <location>
        <begin position="165"/>
        <end position="192"/>
    </location>
</feature>
<organism evidence="8 9">
    <name type="scientific">Bicyclus anynana</name>
    <name type="common">Squinting bush brown butterfly</name>
    <dbReference type="NCBI Taxonomy" id="110368"/>
    <lineage>
        <taxon>Eukaryota</taxon>
        <taxon>Metazoa</taxon>
        <taxon>Ecdysozoa</taxon>
        <taxon>Arthropoda</taxon>
        <taxon>Hexapoda</taxon>
        <taxon>Insecta</taxon>
        <taxon>Pterygota</taxon>
        <taxon>Neoptera</taxon>
        <taxon>Endopterygota</taxon>
        <taxon>Lepidoptera</taxon>
        <taxon>Glossata</taxon>
        <taxon>Ditrysia</taxon>
        <taxon>Papilionoidea</taxon>
        <taxon>Nymphalidae</taxon>
        <taxon>Satyrinae</taxon>
        <taxon>Satyrini</taxon>
        <taxon>Mycalesina</taxon>
        <taxon>Bicyclus</taxon>
    </lineage>
</organism>
<evidence type="ECO:0000256" key="4">
    <source>
        <dbReference type="ARBA" id="ARBA00022833"/>
    </source>
</evidence>
<feature type="domain" description="C2H2-type" evidence="7">
    <location>
        <begin position="221"/>
        <end position="243"/>
    </location>
</feature>
<dbReference type="InterPro" id="IPR036236">
    <property type="entry name" value="Znf_C2H2_sf"/>
</dbReference>
<feature type="domain" description="RING-type" evidence="6">
    <location>
        <begin position="6"/>
        <end position="47"/>
    </location>
</feature>
<dbReference type="AlphaFoldDB" id="A0A6J1NKN2"/>
<dbReference type="FunFam" id="3.30.160.60:FF:000446">
    <property type="entry name" value="Zinc finger protein"/>
    <property type="match status" value="1"/>
</dbReference>
<dbReference type="GeneID" id="112053210"/>
<name>A0A6J1NKN2_BICAN</name>
<evidence type="ECO:0000259" key="6">
    <source>
        <dbReference type="PROSITE" id="PS50089"/>
    </source>
</evidence>